<keyword evidence="6" id="KW-0614">Plasmid</keyword>
<reference evidence="6" key="1">
    <citation type="submission" date="2022-06" db="EMBL/GenBank/DDBJ databases">
        <title>Physiological and biochemical characterization and genomic elucidation of a strain of the genus Ensifer adhaerens M8 that combines arsenic oxidation and chromium reduction.</title>
        <authorList>
            <person name="Li X."/>
            <person name="Yu c."/>
        </authorList>
    </citation>
    <scope>NUCLEOTIDE SEQUENCE</scope>
    <source>
        <strain evidence="6">M8</strain>
        <plasmid evidence="6">pC</plasmid>
    </source>
</reference>
<evidence type="ECO:0000313" key="7">
    <source>
        <dbReference type="Proteomes" id="UP001055460"/>
    </source>
</evidence>
<dbReference type="Gene3D" id="1.10.10.10">
    <property type="entry name" value="Winged helix-like DNA-binding domain superfamily/Winged helix DNA-binding domain"/>
    <property type="match status" value="1"/>
</dbReference>
<dbReference type="FunFam" id="1.10.10.10:FF:000001">
    <property type="entry name" value="LysR family transcriptional regulator"/>
    <property type="match status" value="1"/>
</dbReference>
<dbReference type="PANTHER" id="PTHR30126">
    <property type="entry name" value="HTH-TYPE TRANSCRIPTIONAL REGULATOR"/>
    <property type="match status" value="1"/>
</dbReference>
<dbReference type="CDD" id="cd08420">
    <property type="entry name" value="PBP2_CysL_like"/>
    <property type="match status" value="1"/>
</dbReference>
<dbReference type="GO" id="GO:0003700">
    <property type="term" value="F:DNA-binding transcription factor activity"/>
    <property type="evidence" value="ECO:0007669"/>
    <property type="project" value="InterPro"/>
</dbReference>
<comment type="similarity">
    <text evidence="1">Belongs to the LysR transcriptional regulatory family.</text>
</comment>
<dbReference type="GO" id="GO:0000976">
    <property type="term" value="F:transcription cis-regulatory region binding"/>
    <property type="evidence" value="ECO:0007669"/>
    <property type="project" value="TreeGrafter"/>
</dbReference>
<geneLocation type="plasmid" evidence="6 7">
    <name>pC</name>
</geneLocation>
<dbReference type="SUPFAM" id="SSF46785">
    <property type="entry name" value="Winged helix' DNA-binding domain"/>
    <property type="match status" value="1"/>
</dbReference>
<keyword evidence="2" id="KW-0805">Transcription regulation</keyword>
<name>A0A9Q8YH32_ENSAD</name>
<accession>A0A9Q8YH32</accession>
<dbReference type="InterPro" id="IPR036390">
    <property type="entry name" value="WH_DNA-bd_sf"/>
</dbReference>
<evidence type="ECO:0000256" key="3">
    <source>
        <dbReference type="ARBA" id="ARBA00023125"/>
    </source>
</evidence>
<dbReference type="PRINTS" id="PR00039">
    <property type="entry name" value="HTHLYSR"/>
</dbReference>
<dbReference type="PROSITE" id="PS50931">
    <property type="entry name" value="HTH_LYSR"/>
    <property type="match status" value="1"/>
</dbReference>
<dbReference type="Pfam" id="PF03466">
    <property type="entry name" value="LysR_substrate"/>
    <property type="match status" value="1"/>
</dbReference>
<organism evidence="6 7">
    <name type="scientific">Ensifer adhaerens</name>
    <name type="common">Sinorhizobium morelense</name>
    <dbReference type="NCBI Taxonomy" id="106592"/>
    <lineage>
        <taxon>Bacteria</taxon>
        <taxon>Pseudomonadati</taxon>
        <taxon>Pseudomonadota</taxon>
        <taxon>Alphaproteobacteria</taxon>
        <taxon>Hyphomicrobiales</taxon>
        <taxon>Rhizobiaceae</taxon>
        <taxon>Sinorhizobium/Ensifer group</taxon>
        <taxon>Ensifer</taxon>
    </lineage>
</organism>
<dbReference type="InterPro" id="IPR000847">
    <property type="entry name" value="LysR_HTH_N"/>
</dbReference>
<dbReference type="Pfam" id="PF00126">
    <property type="entry name" value="HTH_1"/>
    <property type="match status" value="1"/>
</dbReference>
<evidence type="ECO:0000256" key="4">
    <source>
        <dbReference type="ARBA" id="ARBA00023163"/>
    </source>
</evidence>
<dbReference type="RefSeq" id="WP_252161480.1">
    <property type="nucleotide sequence ID" value="NZ_CP098810.1"/>
</dbReference>
<dbReference type="SUPFAM" id="SSF53850">
    <property type="entry name" value="Periplasmic binding protein-like II"/>
    <property type="match status" value="1"/>
</dbReference>
<feature type="domain" description="HTH lysR-type" evidence="5">
    <location>
        <begin position="1"/>
        <end position="58"/>
    </location>
</feature>
<dbReference type="Gene3D" id="3.40.190.290">
    <property type="match status" value="1"/>
</dbReference>
<dbReference type="AlphaFoldDB" id="A0A9Q8YH32"/>
<dbReference type="PANTHER" id="PTHR30126:SF39">
    <property type="entry name" value="HTH-TYPE TRANSCRIPTIONAL REGULATOR CYSL"/>
    <property type="match status" value="1"/>
</dbReference>
<keyword evidence="3" id="KW-0238">DNA-binding</keyword>
<dbReference type="InterPro" id="IPR036388">
    <property type="entry name" value="WH-like_DNA-bd_sf"/>
</dbReference>
<evidence type="ECO:0000259" key="5">
    <source>
        <dbReference type="PROSITE" id="PS50931"/>
    </source>
</evidence>
<dbReference type="Proteomes" id="UP001055460">
    <property type="component" value="Plasmid pC"/>
</dbReference>
<dbReference type="InterPro" id="IPR005119">
    <property type="entry name" value="LysR_subst-bd"/>
</dbReference>
<gene>
    <name evidence="6" type="ORF">NE863_35315</name>
</gene>
<proteinExistence type="inferred from homology"/>
<dbReference type="EMBL" id="CP098810">
    <property type="protein sequence ID" value="USJ28411.1"/>
    <property type="molecule type" value="Genomic_DNA"/>
</dbReference>
<sequence length="307" mass="33353">MTFEQLSIFVAVAEREHLTRAASTIGLTPSAVSASIKALESFYNVELFQRVGRRIELTQAGRIFLVEAKATLLRARSAKNVLSELGGMRRGVIDIHASQTVASHWLPARLMEFHDLHRQIEINLVVANTKSVTQAVLEGAAELGFIEGTIDASALTLTTVCNDELVVVVPSYHPLVRDSRVTLSKLFNEVYWVMREDGSGTRSEFEKALRAASLDPAALKIALVLPSNEAVLSAVLAGRCATAISRSAAAPYVRNGDLVALDVALPPRNFTAIRHKERHQSVAARKLLEICGRPRPDRQNEAGSAAG</sequence>
<evidence type="ECO:0000313" key="6">
    <source>
        <dbReference type="EMBL" id="USJ28411.1"/>
    </source>
</evidence>
<evidence type="ECO:0000256" key="1">
    <source>
        <dbReference type="ARBA" id="ARBA00009437"/>
    </source>
</evidence>
<protein>
    <submittedName>
        <fullName evidence="6">LysR substrate-binding domain-containing protein</fullName>
    </submittedName>
</protein>
<evidence type="ECO:0000256" key="2">
    <source>
        <dbReference type="ARBA" id="ARBA00023015"/>
    </source>
</evidence>
<keyword evidence="4" id="KW-0804">Transcription</keyword>